<dbReference type="Gene3D" id="2.30.30.140">
    <property type="match status" value="1"/>
</dbReference>
<feature type="domain" description="PWWP" evidence="2">
    <location>
        <begin position="113"/>
        <end position="201"/>
    </location>
</feature>
<gene>
    <name evidence="3" type="ORF">QJS04_geneDACA005023</name>
</gene>
<dbReference type="InterPro" id="IPR000313">
    <property type="entry name" value="PWWP_dom"/>
</dbReference>
<dbReference type="InterPro" id="IPR053063">
    <property type="entry name" value="PWWP_domain_containing_PDP"/>
</dbReference>
<dbReference type="EMBL" id="JAUJYN010000006">
    <property type="protein sequence ID" value="KAK1268027.1"/>
    <property type="molecule type" value="Genomic_DNA"/>
</dbReference>
<evidence type="ECO:0000313" key="3">
    <source>
        <dbReference type="EMBL" id="KAK1268027.1"/>
    </source>
</evidence>
<feature type="compositionally biased region" description="Basic and acidic residues" evidence="1">
    <location>
        <begin position="342"/>
        <end position="351"/>
    </location>
</feature>
<feature type="region of interest" description="Disordered" evidence="1">
    <location>
        <begin position="514"/>
        <end position="594"/>
    </location>
</feature>
<name>A0AAV9AVR5_ACOGR</name>
<dbReference type="Pfam" id="PF00855">
    <property type="entry name" value="PWWP"/>
    <property type="match status" value="1"/>
</dbReference>
<feature type="region of interest" description="Disordered" evidence="1">
    <location>
        <begin position="1"/>
        <end position="27"/>
    </location>
</feature>
<feature type="region of interest" description="Disordered" evidence="1">
    <location>
        <begin position="317"/>
        <end position="375"/>
    </location>
</feature>
<dbReference type="PANTHER" id="PTHR42851:SF12">
    <property type="entry name" value="PWWP DOMAIN PROTEIN"/>
    <property type="match status" value="1"/>
</dbReference>
<dbReference type="Proteomes" id="UP001179952">
    <property type="component" value="Unassembled WGS sequence"/>
</dbReference>
<dbReference type="CDD" id="cd05162">
    <property type="entry name" value="PWWP"/>
    <property type="match status" value="1"/>
</dbReference>
<feature type="compositionally biased region" description="Polar residues" evidence="1">
    <location>
        <begin position="515"/>
        <end position="527"/>
    </location>
</feature>
<proteinExistence type="predicted"/>
<dbReference type="PANTHER" id="PTHR42851">
    <property type="entry name" value="ALDOLASE-RELATED"/>
    <property type="match status" value="1"/>
</dbReference>
<evidence type="ECO:0000259" key="2">
    <source>
        <dbReference type="Pfam" id="PF00855"/>
    </source>
</evidence>
<feature type="region of interest" description="Disordered" evidence="1">
    <location>
        <begin position="392"/>
        <end position="429"/>
    </location>
</feature>
<dbReference type="AlphaFoldDB" id="A0AAV9AVR5"/>
<feature type="compositionally biased region" description="Polar residues" evidence="1">
    <location>
        <begin position="74"/>
        <end position="85"/>
    </location>
</feature>
<accession>A0AAV9AVR5</accession>
<evidence type="ECO:0000313" key="4">
    <source>
        <dbReference type="Proteomes" id="UP001179952"/>
    </source>
</evidence>
<dbReference type="SUPFAM" id="SSF63748">
    <property type="entry name" value="Tudor/PWWP/MBT"/>
    <property type="match status" value="1"/>
</dbReference>
<feature type="compositionally biased region" description="Low complexity" evidence="1">
    <location>
        <begin position="416"/>
        <end position="429"/>
    </location>
</feature>
<feature type="compositionally biased region" description="Basic and acidic residues" evidence="1">
    <location>
        <begin position="317"/>
        <end position="327"/>
    </location>
</feature>
<sequence>MKTLETLPEPPQPQPPMAAETHNNPPSVAAAVVEEATENGKLSGSLLEDGTLKPQSGHIQVVLIDESREGGVNGSDSTPPGQNGTIGEGPEAPVTVDVAPTVEIDGGDVFVPGDLVWGESKSHQWLPGRVHDCSDASEHAETVRRDHGGRGHRLLVAYFDGTFAWCDHPSQQLKPFAEEFVRMSRQGDSKRFAKALDVALEDIARSVESEMSCACMPEVPKSMVRNAGIREGSVVVVPYSRIDVGSFDSDGFLTKLRAVACDVSLCDGVEAAILRGKVMAFYCHLGFGRLTAYGRSQVVMDKRKDRSMAELMAEMDVEHGNNTKEDSSDGPTSPMKKKWKKKEKEEAKELEMMSFEGGGGGGDDGEIGSSGLRKRKPSKYLSYPYTNVDHYNNKRWIPGGDDSEGEEEKKPKKGMKVSSPSSVSPRMEGQITGVSPFVKCSGELLQKKSRKGQKTDGVSGGDVFGVSEEDWGSVDKMLIKMRSTALNVRYLMRDSASGSVRGFFKKFRSLAYSEGTDSGENKGSVSGLSGEKKSPPPPTEEVQNKKGVSGLLVEKRSPPPSIEKAQNKKGVSGLLVEKRSPPPSTEKAHKKKGVTNLSIEKKRCPPPPTDKARNKEGVTGLSIEKMRCPPPPTEETPVENNVKQKKLKRAEKGEGENFGDGPAAVLMTFAPGVALPSKEDLLMMFSKFGELSVSETEVLKDSGCARIVFLKSSCAEVAFNNSGKIGSFKPGAVSYCLRYLPINGSYPEVFGGGGGNGGELKVREEENVKANASIASVKRKPQLEFVRQKLEMMMSILEDPQGQVGNNEGGLSPGMKEKLEKEMKGLLKKVNKLTGTSITTSTDASA</sequence>
<feature type="region of interest" description="Disordered" evidence="1">
    <location>
        <begin position="68"/>
        <end position="91"/>
    </location>
</feature>
<keyword evidence="4" id="KW-1185">Reference proteome</keyword>
<protein>
    <recommendedName>
        <fullName evidence="2">PWWP domain-containing protein</fullName>
    </recommendedName>
</protein>
<evidence type="ECO:0000256" key="1">
    <source>
        <dbReference type="SAM" id="MobiDB-lite"/>
    </source>
</evidence>
<comment type="caution">
    <text evidence="3">The sequence shown here is derived from an EMBL/GenBank/DDBJ whole genome shotgun (WGS) entry which is preliminary data.</text>
</comment>
<feature type="region of interest" description="Disordered" evidence="1">
    <location>
        <begin position="623"/>
        <end position="644"/>
    </location>
</feature>
<organism evidence="3 4">
    <name type="scientific">Acorus gramineus</name>
    <name type="common">Dwarf sweet flag</name>
    <dbReference type="NCBI Taxonomy" id="55184"/>
    <lineage>
        <taxon>Eukaryota</taxon>
        <taxon>Viridiplantae</taxon>
        <taxon>Streptophyta</taxon>
        <taxon>Embryophyta</taxon>
        <taxon>Tracheophyta</taxon>
        <taxon>Spermatophyta</taxon>
        <taxon>Magnoliopsida</taxon>
        <taxon>Liliopsida</taxon>
        <taxon>Acoraceae</taxon>
        <taxon>Acorus</taxon>
    </lineage>
</organism>
<reference evidence="3" key="1">
    <citation type="journal article" date="2023" name="Nat. Commun.">
        <title>Diploid and tetraploid genomes of Acorus and the evolution of monocots.</title>
        <authorList>
            <person name="Ma L."/>
            <person name="Liu K.W."/>
            <person name="Li Z."/>
            <person name="Hsiao Y.Y."/>
            <person name="Qi Y."/>
            <person name="Fu T."/>
            <person name="Tang G.D."/>
            <person name="Zhang D."/>
            <person name="Sun W.H."/>
            <person name="Liu D.K."/>
            <person name="Li Y."/>
            <person name="Chen G.Z."/>
            <person name="Liu X.D."/>
            <person name="Liao X.Y."/>
            <person name="Jiang Y.T."/>
            <person name="Yu X."/>
            <person name="Hao Y."/>
            <person name="Huang J."/>
            <person name="Zhao X.W."/>
            <person name="Ke S."/>
            <person name="Chen Y.Y."/>
            <person name="Wu W.L."/>
            <person name="Hsu J.L."/>
            <person name="Lin Y.F."/>
            <person name="Huang M.D."/>
            <person name="Li C.Y."/>
            <person name="Huang L."/>
            <person name="Wang Z.W."/>
            <person name="Zhao X."/>
            <person name="Zhong W.Y."/>
            <person name="Peng D.H."/>
            <person name="Ahmad S."/>
            <person name="Lan S."/>
            <person name="Zhang J.S."/>
            <person name="Tsai W.C."/>
            <person name="Van de Peer Y."/>
            <person name="Liu Z.J."/>
        </authorList>
    </citation>
    <scope>NUCLEOTIDE SEQUENCE</scope>
    <source>
        <strain evidence="3">SCP</strain>
    </source>
</reference>
<reference evidence="3" key="2">
    <citation type="submission" date="2023-06" db="EMBL/GenBank/DDBJ databases">
        <authorList>
            <person name="Ma L."/>
            <person name="Liu K.-W."/>
            <person name="Li Z."/>
            <person name="Hsiao Y.-Y."/>
            <person name="Qi Y."/>
            <person name="Fu T."/>
            <person name="Tang G."/>
            <person name="Zhang D."/>
            <person name="Sun W.-H."/>
            <person name="Liu D.-K."/>
            <person name="Li Y."/>
            <person name="Chen G.-Z."/>
            <person name="Liu X.-D."/>
            <person name="Liao X.-Y."/>
            <person name="Jiang Y.-T."/>
            <person name="Yu X."/>
            <person name="Hao Y."/>
            <person name="Huang J."/>
            <person name="Zhao X.-W."/>
            <person name="Ke S."/>
            <person name="Chen Y.-Y."/>
            <person name="Wu W.-L."/>
            <person name="Hsu J.-L."/>
            <person name="Lin Y.-F."/>
            <person name="Huang M.-D."/>
            <person name="Li C.-Y."/>
            <person name="Huang L."/>
            <person name="Wang Z.-W."/>
            <person name="Zhao X."/>
            <person name="Zhong W.-Y."/>
            <person name="Peng D.-H."/>
            <person name="Ahmad S."/>
            <person name="Lan S."/>
            <person name="Zhang J.-S."/>
            <person name="Tsai W.-C."/>
            <person name="Van De Peer Y."/>
            <person name="Liu Z.-J."/>
        </authorList>
    </citation>
    <scope>NUCLEOTIDE SEQUENCE</scope>
    <source>
        <strain evidence="3">SCP</strain>
        <tissue evidence="3">Leaves</tissue>
    </source>
</reference>